<feature type="region of interest" description="Disordered" evidence="1">
    <location>
        <begin position="29"/>
        <end position="186"/>
    </location>
</feature>
<dbReference type="Pfam" id="PF17502">
    <property type="entry name" value="DUF5434"/>
    <property type="match status" value="1"/>
</dbReference>
<protein>
    <submittedName>
        <fullName evidence="3">Protein V57</fullName>
    </submittedName>
</protein>
<evidence type="ECO:0000313" key="3">
    <source>
        <dbReference type="EMBL" id="AMB16256.1"/>
    </source>
</evidence>
<feature type="compositionally biased region" description="Basic and acidic residues" evidence="1">
    <location>
        <begin position="121"/>
        <end position="132"/>
    </location>
</feature>
<evidence type="ECO:0000313" key="2">
    <source>
        <dbReference type="EMBL" id="AMB16098.1"/>
    </source>
</evidence>
<reference evidence="3" key="1">
    <citation type="journal article" date="2015" name="J. Gen. Virol.">
        <title>Evidence of widespread natural recombination among field isolates of equine herpesvirus 4 but not among field isolates of equine herpesvirus 1.</title>
        <authorList>
            <person name="Vaz P.K."/>
            <person name="Horsington J."/>
            <person name="Hartley C.A."/>
            <person name="Browning G.F."/>
            <person name="Ficorilli N.P."/>
            <person name="Studdert M.J."/>
            <person name="Gilkerson J.R."/>
            <person name="Devlin J.M."/>
        </authorList>
    </citation>
    <scope>NUCLEOTIDE SEQUENCE</scope>
    <source>
        <strain evidence="3">3407-77</strain>
        <strain evidence="2">3409-77</strain>
    </source>
</reference>
<accession>A0A0X9Z9U8</accession>
<feature type="compositionally biased region" description="Basic and acidic residues" evidence="1">
    <location>
        <begin position="65"/>
        <end position="82"/>
    </location>
</feature>
<dbReference type="InterPro" id="IPR035264">
    <property type="entry name" value="DUF5434"/>
</dbReference>
<organism evidence="3">
    <name type="scientific">Equid alphaherpesvirus 4</name>
    <name type="common">Equine herpesvirus 4</name>
    <dbReference type="NCBI Taxonomy" id="10331"/>
    <lineage>
        <taxon>Viruses</taxon>
        <taxon>Duplodnaviria</taxon>
        <taxon>Heunggongvirae</taxon>
        <taxon>Peploviricota</taxon>
        <taxon>Herviviricetes</taxon>
        <taxon>Herpesvirales</taxon>
        <taxon>Orthoherpesviridae</taxon>
        <taxon>Alphaherpesvirinae</taxon>
        <taxon>Varicellovirus</taxon>
        <taxon>Varicellovirus equidalpha4</taxon>
    </lineage>
</organism>
<feature type="compositionally biased region" description="Polar residues" evidence="1">
    <location>
        <begin position="161"/>
        <end position="174"/>
    </location>
</feature>
<feature type="compositionally biased region" description="Low complexity" evidence="1">
    <location>
        <begin position="133"/>
        <end position="145"/>
    </location>
</feature>
<proteinExistence type="predicted"/>
<name>A0A0X9Z9U8_9ALPH</name>
<evidence type="ECO:0000256" key="1">
    <source>
        <dbReference type="SAM" id="MobiDB-lite"/>
    </source>
</evidence>
<feature type="compositionally biased region" description="Basic residues" evidence="1">
    <location>
        <begin position="176"/>
        <end position="186"/>
    </location>
</feature>
<dbReference type="EMBL" id="KT324737">
    <property type="protein sequence ID" value="AMB16098.1"/>
    <property type="molecule type" value="Genomic_DNA"/>
</dbReference>
<sequence>MDVFGRGRAATADDYRRFLERNSRAAAKLAAATTPVRTNSVISQPEAEERPRHRSLSRRNSVSSKDTHVVAGGDKHRDRPDRPSGTLVALAMAAQRRKSISRQEPLVNASASNTLRSSQRSRGEGRNSRSEGHSSSSSSYTQRSNSHGHRSESQYHRRKSITQSTSARLPQQQGHPRPRRNTLRHM</sequence>
<dbReference type="EMBL" id="KT324739">
    <property type="protein sequence ID" value="AMB16256.1"/>
    <property type="molecule type" value="Genomic_DNA"/>
</dbReference>